<feature type="chain" id="PRO_5007149495" description="Secreted protein" evidence="1">
    <location>
        <begin position="28"/>
        <end position="179"/>
    </location>
</feature>
<dbReference type="RefSeq" id="WP_064397006.1">
    <property type="nucleotide sequence ID" value="NZ_LQIR01000023.1"/>
</dbReference>
<evidence type="ECO:0008006" key="4">
    <source>
        <dbReference type="Google" id="ProtNLM"/>
    </source>
</evidence>
<organism evidence="2 3">
    <name type="scientific">Mycobacterium lehmannii</name>
    <dbReference type="NCBI Taxonomy" id="2048550"/>
    <lineage>
        <taxon>Bacteria</taxon>
        <taxon>Bacillati</taxon>
        <taxon>Actinomycetota</taxon>
        <taxon>Actinomycetes</taxon>
        <taxon>Mycobacteriales</taxon>
        <taxon>Mycobacteriaceae</taxon>
        <taxon>Mycobacterium</taxon>
    </lineage>
</organism>
<evidence type="ECO:0000313" key="3">
    <source>
        <dbReference type="Proteomes" id="UP000053707"/>
    </source>
</evidence>
<evidence type="ECO:0000313" key="2">
    <source>
        <dbReference type="EMBL" id="KUI14499.1"/>
    </source>
</evidence>
<accession>A0A117JJI3</accession>
<name>A0A117JJI3_9MYCO</name>
<dbReference type="EMBL" id="LQIR01000023">
    <property type="protein sequence ID" value="KUI14499.1"/>
    <property type="molecule type" value="Genomic_DNA"/>
</dbReference>
<dbReference type="AlphaFoldDB" id="A0A117JJI3"/>
<dbReference type="GeneID" id="27920039"/>
<comment type="caution">
    <text evidence="2">The sequence shown here is derived from an EMBL/GenBank/DDBJ whole genome shotgun (WGS) entry which is preliminary data.</text>
</comment>
<reference evidence="2 3" key="1">
    <citation type="submission" date="2016-01" db="EMBL/GenBank/DDBJ databases">
        <authorList>
            <consortium name="TB Trials Study Group"/>
            <person name="Sutton G."/>
            <person name="Brinkac L."/>
            <person name="Sanka R."/>
            <person name="Adams M."/>
            <person name="Lau E.L."/>
            <person name="Macaden R."/>
            <person name="Grewal H.M.S."/>
        </authorList>
    </citation>
    <scope>NUCLEOTIDE SEQUENCE [LARGE SCALE GENOMIC DNA]</scope>
    <source>
        <strain evidence="2 3">IS-1744</strain>
    </source>
</reference>
<keyword evidence="1" id="KW-0732">Signal</keyword>
<evidence type="ECO:0000256" key="1">
    <source>
        <dbReference type="SAM" id="SignalP"/>
    </source>
</evidence>
<proteinExistence type="predicted"/>
<dbReference type="Proteomes" id="UP000053707">
    <property type="component" value="Unassembled WGS sequence"/>
</dbReference>
<keyword evidence="3" id="KW-1185">Reference proteome</keyword>
<protein>
    <recommendedName>
        <fullName evidence="4">Secreted protein</fullName>
    </recommendedName>
</protein>
<gene>
    <name evidence="2" type="ORF">AU192_14895</name>
</gene>
<sequence>MRSADWAAGVAAIAFAASVGTATPAHADDFGVALNGTYLVMSDGEWAKKSIGPHGAGGADVFRDDVTVVQTWTVSTDCVSPIECTGTVSSDRGWTAPIRLDDFWYVDRDIPNWMPCPNGTFAPGHQKFMLWGFDPARNERLTKNTTFLAGRDMTKTASGACGRNQTTSVEMPVKMQKLS</sequence>
<feature type="signal peptide" evidence="1">
    <location>
        <begin position="1"/>
        <end position="27"/>
    </location>
</feature>